<dbReference type="STRING" id="54.SAMN02745121_00974"/>
<dbReference type="Proteomes" id="UP000199400">
    <property type="component" value="Unassembled WGS sequence"/>
</dbReference>
<evidence type="ECO:0000313" key="2">
    <source>
        <dbReference type="EMBL" id="SFD65803.1"/>
    </source>
</evidence>
<sequence length="427" mass="46141">MKDMAPRTMFKKTCLWGHVLLCSLACGRPAEQARPRAATPEQPAPSEAKEAPPPAPTPAELAAEEARRAEAAAHRVVFADRITFGYVLLLPGPPGPAPTREELQAIVRRMFAESIDDPEVALLLDLVATPPRADMSALRSPDPAVPKASEEQPLDPEAAARVWATSDLLGLEIEALPAAAVEPKLLADPELTRTLEPEERASLPERTQLVMLRALYRNQSGVRGLRLLQALVRAVAADTGALVHDPDTLETVGPAAFAARRLQASLGNVADQVVVVPFVDPRQPEAVRLTTRGMRRFGSVDLELDGLSRDLPALQQATYFLHGLGLVMVRLGEFDRSGFAVEAPEVIGLHYRDCVDAYGGQVALPRCTACPEEVEIHLVERPAEPHDPPGHVVARVVAPQAISGRSDYDHIAWIRAALDRVLGRPAT</sequence>
<evidence type="ECO:0000313" key="3">
    <source>
        <dbReference type="Proteomes" id="UP000199400"/>
    </source>
</evidence>
<dbReference type="EMBL" id="FOMX01000003">
    <property type="protein sequence ID" value="SFD65803.1"/>
    <property type="molecule type" value="Genomic_DNA"/>
</dbReference>
<gene>
    <name evidence="2" type="ORF">SAMN02745121_00974</name>
</gene>
<dbReference type="AlphaFoldDB" id="A0A1I1UAL2"/>
<feature type="region of interest" description="Disordered" evidence="1">
    <location>
        <begin position="134"/>
        <end position="156"/>
    </location>
</feature>
<protein>
    <submittedName>
        <fullName evidence="2">Uncharacterized protein</fullName>
    </submittedName>
</protein>
<accession>A0A1I1UAL2</accession>
<proteinExistence type="predicted"/>
<reference evidence="3" key="1">
    <citation type="submission" date="2016-10" db="EMBL/GenBank/DDBJ databases">
        <authorList>
            <person name="Varghese N."/>
            <person name="Submissions S."/>
        </authorList>
    </citation>
    <scope>NUCLEOTIDE SEQUENCE [LARGE SCALE GENOMIC DNA]</scope>
    <source>
        <strain evidence="3">ATCC 25963</strain>
    </source>
</reference>
<feature type="region of interest" description="Disordered" evidence="1">
    <location>
        <begin position="33"/>
        <end position="66"/>
    </location>
</feature>
<evidence type="ECO:0000256" key="1">
    <source>
        <dbReference type="SAM" id="MobiDB-lite"/>
    </source>
</evidence>
<keyword evidence="3" id="KW-1185">Reference proteome</keyword>
<organism evidence="2 3">
    <name type="scientific">Nannocystis exedens</name>
    <dbReference type="NCBI Taxonomy" id="54"/>
    <lineage>
        <taxon>Bacteria</taxon>
        <taxon>Pseudomonadati</taxon>
        <taxon>Myxococcota</taxon>
        <taxon>Polyangia</taxon>
        <taxon>Nannocystales</taxon>
        <taxon>Nannocystaceae</taxon>
        <taxon>Nannocystis</taxon>
    </lineage>
</organism>
<name>A0A1I1UAL2_9BACT</name>